<comment type="caution">
    <text evidence="1">The sequence shown here is derived from an EMBL/GenBank/DDBJ whole genome shotgun (WGS) entry which is preliminary data.</text>
</comment>
<evidence type="ECO:0000313" key="2">
    <source>
        <dbReference type="Proteomes" id="UP001054945"/>
    </source>
</evidence>
<gene>
    <name evidence="1" type="ORF">CEXT_93351</name>
</gene>
<evidence type="ECO:0000313" key="1">
    <source>
        <dbReference type="EMBL" id="GIY71001.1"/>
    </source>
</evidence>
<keyword evidence="2" id="KW-1185">Reference proteome</keyword>
<sequence>MSQVIHRINPPNELLLPRARQELVIQHFPQIRLKFIWQSVCNFIILKRLPKKQFPSSQTEVTATNKRLAVLISTGSLHIVLASHTRHALVFISGADDRYRGSLFAISSISSGFQAAVSNQSDFCRPRRDAFIVS</sequence>
<dbReference type="AlphaFoldDB" id="A0AAV4VKL8"/>
<organism evidence="1 2">
    <name type="scientific">Caerostris extrusa</name>
    <name type="common">Bark spider</name>
    <name type="synonym">Caerostris bankana</name>
    <dbReference type="NCBI Taxonomy" id="172846"/>
    <lineage>
        <taxon>Eukaryota</taxon>
        <taxon>Metazoa</taxon>
        <taxon>Ecdysozoa</taxon>
        <taxon>Arthropoda</taxon>
        <taxon>Chelicerata</taxon>
        <taxon>Arachnida</taxon>
        <taxon>Araneae</taxon>
        <taxon>Araneomorphae</taxon>
        <taxon>Entelegynae</taxon>
        <taxon>Araneoidea</taxon>
        <taxon>Araneidae</taxon>
        <taxon>Caerostris</taxon>
    </lineage>
</organism>
<name>A0AAV4VKL8_CAEEX</name>
<dbReference type="Proteomes" id="UP001054945">
    <property type="component" value="Unassembled WGS sequence"/>
</dbReference>
<accession>A0AAV4VKL8</accession>
<dbReference type="EMBL" id="BPLR01014740">
    <property type="protein sequence ID" value="GIY71001.1"/>
    <property type="molecule type" value="Genomic_DNA"/>
</dbReference>
<reference evidence="1 2" key="1">
    <citation type="submission" date="2021-06" db="EMBL/GenBank/DDBJ databases">
        <title>Caerostris extrusa draft genome.</title>
        <authorList>
            <person name="Kono N."/>
            <person name="Arakawa K."/>
        </authorList>
    </citation>
    <scope>NUCLEOTIDE SEQUENCE [LARGE SCALE GENOMIC DNA]</scope>
</reference>
<proteinExistence type="predicted"/>
<protein>
    <submittedName>
        <fullName evidence="1">Uncharacterized protein</fullName>
    </submittedName>
</protein>